<dbReference type="GO" id="GO:0070971">
    <property type="term" value="C:endoplasmic reticulum exit site"/>
    <property type="evidence" value="ECO:0007669"/>
    <property type="project" value="TreeGrafter"/>
</dbReference>
<dbReference type="InterPro" id="IPR036174">
    <property type="entry name" value="Znf_Sec23_Sec24_sf"/>
</dbReference>
<evidence type="ECO:0000256" key="9">
    <source>
        <dbReference type="ARBA" id="ARBA00022824"/>
    </source>
</evidence>
<feature type="compositionally biased region" description="Low complexity" evidence="15">
    <location>
        <begin position="65"/>
        <end position="79"/>
    </location>
</feature>
<dbReference type="InterPro" id="IPR006900">
    <property type="entry name" value="Sec23/24_helical_dom"/>
</dbReference>
<feature type="compositionally biased region" description="Pro residues" evidence="15">
    <location>
        <begin position="269"/>
        <end position="279"/>
    </location>
</feature>
<evidence type="ECO:0008006" key="23">
    <source>
        <dbReference type="Google" id="ProtNLM"/>
    </source>
</evidence>
<accession>A0A8B9CLB8</accession>
<dbReference type="SUPFAM" id="SSF82919">
    <property type="entry name" value="Zn-finger domain of Sec23/24"/>
    <property type="match status" value="1"/>
</dbReference>
<evidence type="ECO:0000256" key="6">
    <source>
        <dbReference type="ARBA" id="ARBA00022490"/>
    </source>
</evidence>
<feature type="region of interest" description="Disordered" evidence="15">
    <location>
        <begin position="1"/>
        <end position="100"/>
    </location>
</feature>
<keyword evidence="14" id="KW-0968">Cytoplasmic vesicle</keyword>
<evidence type="ECO:0000256" key="8">
    <source>
        <dbReference type="ARBA" id="ARBA00022723"/>
    </source>
</evidence>
<keyword evidence="9" id="KW-0256">Endoplasmic reticulum</keyword>
<dbReference type="GO" id="GO:0090110">
    <property type="term" value="P:COPII-coated vesicle cargo loading"/>
    <property type="evidence" value="ECO:0007669"/>
    <property type="project" value="TreeGrafter"/>
</dbReference>
<evidence type="ECO:0000259" key="18">
    <source>
        <dbReference type="Pfam" id="PF04811"/>
    </source>
</evidence>
<evidence type="ECO:0000313" key="22">
    <source>
        <dbReference type="Proteomes" id="UP000694426"/>
    </source>
</evidence>
<dbReference type="FunFam" id="3.40.20.10:FF:000023">
    <property type="entry name" value="protein transport protein Sec24C isoform X1"/>
    <property type="match status" value="1"/>
</dbReference>
<reference evidence="21" key="2">
    <citation type="submission" date="2025-09" db="UniProtKB">
        <authorList>
            <consortium name="Ensembl"/>
        </authorList>
    </citation>
    <scope>IDENTIFICATION</scope>
</reference>
<feature type="region of interest" description="Disordered" evidence="15">
    <location>
        <begin position="182"/>
        <end position="350"/>
    </location>
</feature>
<evidence type="ECO:0000256" key="4">
    <source>
        <dbReference type="ARBA" id="ARBA00008334"/>
    </source>
</evidence>
<name>A0A8B9CLB8_9AVES</name>
<dbReference type="Gene3D" id="1.20.120.730">
    <property type="entry name" value="Sec23/Sec24 helical domain"/>
    <property type="match status" value="1"/>
</dbReference>
<dbReference type="GO" id="GO:0006886">
    <property type="term" value="P:intracellular protein transport"/>
    <property type="evidence" value="ECO:0007669"/>
    <property type="project" value="InterPro"/>
</dbReference>
<feature type="domain" description="Gelsolin-like" evidence="16">
    <location>
        <begin position="988"/>
        <end position="1059"/>
    </location>
</feature>
<dbReference type="InterPro" id="IPR012990">
    <property type="entry name" value="Beta-sandwich_Sec23_24"/>
</dbReference>
<dbReference type="GeneTree" id="ENSGT00950000182924"/>
<evidence type="ECO:0000256" key="12">
    <source>
        <dbReference type="ARBA" id="ARBA00022927"/>
    </source>
</evidence>
<dbReference type="GO" id="GO:0005789">
    <property type="term" value="C:endoplasmic reticulum membrane"/>
    <property type="evidence" value="ECO:0007669"/>
    <property type="project" value="UniProtKB-SubCell"/>
</dbReference>
<reference evidence="21" key="1">
    <citation type="submission" date="2025-08" db="UniProtKB">
        <authorList>
            <consortium name="Ensembl"/>
        </authorList>
    </citation>
    <scope>IDENTIFICATION</scope>
</reference>
<dbReference type="InterPro" id="IPR036180">
    <property type="entry name" value="Gelsolin-like_dom_sf"/>
</dbReference>
<dbReference type="Pfam" id="PF04810">
    <property type="entry name" value="zf-Sec23_Sec24"/>
    <property type="match status" value="1"/>
</dbReference>
<dbReference type="GO" id="GO:0005829">
    <property type="term" value="C:cytosol"/>
    <property type="evidence" value="ECO:0007669"/>
    <property type="project" value="UniProtKB-SubCell"/>
</dbReference>
<dbReference type="Proteomes" id="UP000694426">
    <property type="component" value="Unplaced"/>
</dbReference>
<keyword evidence="12" id="KW-0653">Protein transport</keyword>
<evidence type="ECO:0000256" key="15">
    <source>
        <dbReference type="SAM" id="MobiDB-lite"/>
    </source>
</evidence>
<evidence type="ECO:0000256" key="2">
    <source>
        <dbReference type="ARBA" id="ARBA00004397"/>
    </source>
</evidence>
<dbReference type="InterPro" id="IPR036465">
    <property type="entry name" value="vWFA_dom_sf"/>
</dbReference>
<sequence length="1118" mass="122152">MSVNQQTHTGPPYGQPQPGYQGYQQPAYGGQPLPGVPHSQYGVYNGPMPGYQQPVPPQGSVRAPSTSGTSLSSGHLGYSPFGQGDVQNGIPASTAPMQRPPASQPFLPGSAPVPVSQTSMLQQYGPPPASVQQLSNHMAGMTIGSTSTSAPPPAGLGYGPPTSVPPVSGSFSATGSGLYTPYTASQGPLPPSVSQGLPLAQPPFSGIGPSSYPPTTGAPRPPTMPGPPLPVQTAAGPPTSQPNHVSSPPPPPSTLSGPYQGPPMSGLRGPPPPTHPPQPGYQMQQNGSFEQVRGPQTNYGGAYPGTPNYGSQPGPPPPPKRLDPDSIPSPQLNELPPQQKPRHRIDPDAIPSPIQVIEDDRSNRGSEPFVTGVRGQVPPLVTTNFLVKDQGNASPRYIRCTSYNIPCTSDMAKQSQVPLAAVIKPLATLPPDETLPYLVDHGESGPVRCNRCKAYMCPFMQFIEGGRRFQCCFCSCVTEVPPHYFQHLDHTGKRVDFYDRPELSLGSYEFLATVDYCKNNKFPSPPAFIFMIDVSYNAVKSGLVRLICEELKSLLDYLPREGNMEESAIRVGFVTYNKVLHFYNVKSSLAQPQMMVVSDVADMFVPLLDGFLVNVNESRTVIISLLDQIPEMFADTRETETVFGPVIQAGLEALKAAECAGKLFIFHTSLPIAEAPGKLKNRDDKKLINTDKEKTLFQPQTSFYNNLAKDCVAQGCCVDLFLFPNQYLDVATLGIVTYQTGGSIYKYAYFQLETDQDRFLNDLRRDVQKEVGFDAVMRVRTSTGIRATDFFGAFFMSNTTDVEMAGLDCDKTITVEFKHDDKLSEDSGALLQCALLYTSCAGQRRLRIHNLSLNCCTQLADLYRNCETDTLINYLAKYAYRGVLNSPVKTVRDALINQCAQILACYRKNCASPSSAGQLILPECMKLLPVYLNCVLKSDVLQPGLEVTTDDRAYIRQLVTSMDVAETNVFFYPRLLPVTKADVDSDSLPAAIRNSEERLSKGDIYLLENGLNIFVWVGVNVQQGLIQNLFGVSSFSQISSTLNTLPVLENPFSKKVRSIIDMLQVQRSRYMKLIIVKQEDKLEMLFKQFLVEDKSLTGGASYVDFLCHMHKEIRQLLS</sequence>
<proteinExistence type="inferred from homology"/>
<dbReference type="Ensembl" id="ENSABRT00000029233.1">
    <property type="protein sequence ID" value="ENSABRP00000020782.1"/>
    <property type="gene ID" value="ENSABRG00000016724.1"/>
</dbReference>
<protein>
    <recommendedName>
        <fullName evidence="23">SEC24 homolog C, COPII coat complex component</fullName>
    </recommendedName>
</protein>
<keyword evidence="10" id="KW-0862">Zinc</keyword>
<dbReference type="GO" id="GO:0008270">
    <property type="term" value="F:zinc ion binding"/>
    <property type="evidence" value="ECO:0007669"/>
    <property type="project" value="InterPro"/>
</dbReference>
<feature type="domain" description="Sec23/Sec24 beta-sandwich" evidence="20">
    <location>
        <begin position="772"/>
        <end position="855"/>
    </location>
</feature>
<dbReference type="SUPFAM" id="SSF81995">
    <property type="entry name" value="beta-sandwich domain of Sec23/24"/>
    <property type="match status" value="1"/>
</dbReference>
<dbReference type="SUPFAM" id="SSF53300">
    <property type="entry name" value="vWA-like"/>
    <property type="match status" value="1"/>
</dbReference>
<comment type="subcellular location">
    <subcellularLocation>
        <location evidence="3">Cytoplasm</location>
        <location evidence="3">Cytosol</location>
    </subcellularLocation>
    <subcellularLocation>
        <location evidence="1">Cytoplasmic vesicle</location>
        <location evidence="1">COPII-coated vesicle membrane</location>
        <topology evidence="1">Peripheral membrane protein</topology>
        <orientation evidence="1">Cytoplasmic side</orientation>
    </subcellularLocation>
    <subcellularLocation>
        <location evidence="2">Endoplasmic reticulum membrane</location>
        <topology evidence="2">Peripheral membrane protein</topology>
        <orientation evidence="2">Cytoplasmic side</orientation>
    </subcellularLocation>
</comment>
<dbReference type="Pfam" id="PF00626">
    <property type="entry name" value="Gelsolin"/>
    <property type="match status" value="1"/>
</dbReference>
<dbReference type="InterPro" id="IPR041742">
    <property type="entry name" value="Sec24-like_trunk_dom"/>
</dbReference>
<evidence type="ECO:0000256" key="7">
    <source>
        <dbReference type="ARBA" id="ARBA00022553"/>
    </source>
</evidence>
<dbReference type="FunFam" id="2.30.30.380:FF:000003">
    <property type="entry name" value="SEC24 homolog D, COPII coat complex component"/>
    <property type="match status" value="1"/>
</dbReference>
<keyword evidence="5" id="KW-0813">Transport</keyword>
<evidence type="ECO:0000256" key="13">
    <source>
        <dbReference type="ARBA" id="ARBA00023136"/>
    </source>
</evidence>
<feature type="compositionally biased region" description="Polar residues" evidence="15">
    <location>
        <begin position="281"/>
        <end position="299"/>
    </location>
</feature>
<dbReference type="Gene3D" id="3.40.50.410">
    <property type="entry name" value="von Willebrand factor, type A domain"/>
    <property type="match status" value="1"/>
</dbReference>
<feature type="compositionally biased region" description="Low complexity" evidence="15">
    <location>
        <begin position="10"/>
        <end position="33"/>
    </location>
</feature>
<organism evidence="21 22">
    <name type="scientific">Anser brachyrhynchus</name>
    <name type="common">Pink-footed goose</name>
    <dbReference type="NCBI Taxonomy" id="132585"/>
    <lineage>
        <taxon>Eukaryota</taxon>
        <taxon>Metazoa</taxon>
        <taxon>Chordata</taxon>
        <taxon>Craniata</taxon>
        <taxon>Vertebrata</taxon>
        <taxon>Euteleostomi</taxon>
        <taxon>Archelosauria</taxon>
        <taxon>Archosauria</taxon>
        <taxon>Dinosauria</taxon>
        <taxon>Saurischia</taxon>
        <taxon>Theropoda</taxon>
        <taxon>Coelurosauria</taxon>
        <taxon>Aves</taxon>
        <taxon>Neognathae</taxon>
        <taxon>Galloanserae</taxon>
        <taxon>Anseriformes</taxon>
        <taxon>Anatidae</taxon>
        <taxon>Anserinae</taxon>
        <taxon>Anser</taxon>
    </lineage>
</organism>
<dbReference type="GO" id="GO:0030127">
    <property type="term" value="C:COPII vesicle coat"/>
    <property type="evidence" value="ECO:0007669"/>
    <property type="project" value="InterPro"/>
</dbReference>
<dbReference type="InterPro" id="IPR007123">
    <property type="entry name" value="Gelsolin-like_dom"/>
</dbReference>
<dbReference type="InterPro" id="IPR050550">
    <property type="entry name" value="SEC23_SEC24_subfamily"/>
</dbReference>
<dbReference type="Gene3D" id="2.30.30.380">
    <property type="entry name" value="Zn-finger domain of Sec23/24"/>
    <property type="match status" value="1"/>
</dbReference>
<dbReference type="GO" id="GO:0000149">
    <property type="term" value="F:SNARE binding"/>
    <property type="evidence" value="ECO:0007669"/>
    <property type="project" value="TreeGrafter"/>
</dbReference>
<evidence type="ECO:0000256" key="11">
    <source>
        <dbReference type="ARBA" id="ARBA00022892"/>
    </source>
</evidence>
<feature type="domain" description="Sec23/Sec24 helical" evidence="19">
    <location>
        <begin position="868"/>
        <end position="967"/>
    </location>
</feature>
<dbReference type="FunFam" id="2.60.40.1670:FF:000004">
    <property type="entry name" value="SEC24 homolog D, COPII coat complex component"/>
    <property type="match status" value="1"/>
</dbReference>
<keyword evidence="22" id="KW-1185">Reference proteome</keyword>
<dbReference type="Pfam" id="PF08033">
    <property type="entry name" value="Sec23_BS"/>
    <property type="match status" value="1"/>
</dbReference>
<feature type="domain" description="Sec23/Sec24 trunk" evidence="18">
    <location>
        <begin position="523"/>
        <end position="767"/>
    </location>
</feature>
<evidence type="ECO:0000313" key="21">
    <source>
        <dbReference type="Ensembl" id="ENSABRP00000020782.1"/>
    </source>
</evidence>
<evidence type="ECO:0000256" key="5">
    <source>
        <dbReference type="ARBA" id="ARBA00022448"/>
    </source>
</evidence>
<keyword evidence="8" id="KW-0479">Metal-binding</keyword>
<dbReference type="InterPro" id="IPR006895">
    <property type="entry name" value="Znf_Sec23_Sec24"/>
</dbReference>
<dbReference type="Pfam" id="PF04815">
    <property type="entry name" value="Sec23_helical"/>
    <property type="match status" value="1"/>
</dbReference>
<dbReference type="InterPro" id="IPR036175">
    <property type="entry name" value="Sec23/24_helical_dom_sf"/>
</dbReference>
<keyword evidence="13" id="KW-0472">Membrane</keyword>
<dbReference type="SUPFAM" id="SSF82754">
    <property type="entry name" value="C-terminal, gelsolin-like domain of Sec23/24"/>
    <property type="match status" value="1"/>
</dbReference>
<keyword evidence="6" id="KW-0963">Cytoplasm</keyword>
<dbReference type="CDD" id="cd01479">
    <property type="entry name" value="Sec24-like"/>
    <property type="match status" value="1"/>
</dbReference>
<keyword evidence="11" id="KW-0931">ER-Golgi transport</keyword>
<evidence type="ECO:0000256" key="14">
    <source>
        <dbReference type="ARBA" id="ARBA00023329"/>
    </source>
</evidence>
<evidence type="ECO:0000259" key="16">
    <source>
        <dbReference type="Pfam" id="PF00626"/>
    </source>
</evidence>
<dbReference type="Gene3D" id="3.40.20.10">
    <property type="entry name" value="Severin"/>
    <property type="match status" value="1"/>
</dbReference>
<dbReference type="InterPro" id="IPR006896">
    <property type="entry name" value="Sec23/24_trunk_dom"/>
</dbReference>
<dbReference type="FunFam" id="3.40.50.410:FF:000020">
    <property type="entry name" value="protein transport protein Sec24D isoform X1"/>
    <property type="match status" value="1"/>
</dbReference>
<dbReference type="SUPFAM" id="SSF81811">
    <property type="entry name" value="Helical domain of Sec23/24"/>
    <property type="match status" value="1"/>
</dbReference>
<evidence type="ECO:0000256" key="10">
    <source>
        <dbReference type="ARBA" id="ARBA00022833"/>
    </source>
</evidence>
<evidence type="ECO:0000259" key="19">
    <source>
        <dbReference type="Pfam" id="PF04815"/>
    </source>
</evidence>
<dbReference type="InterPro" id="IPR029006">
    <property type="entry name" value="ADF-H/Gelsolin-like_dom_sf"/>
</dbReference>
<evidence type="ECO:0000256" key="1">
    <source>
        <dbReference type="ARBA" id="ARBA00004299"/>
    </source>
</evidence>
<dbReference type="PANTHER" id="PTHR13803:SF5">
    <property type="entry name" value="PROTEIN TRANSPORT PROTEIN SEC24C"/>
    <property type="match status" value="1"/>
</dbReference>
<feature type="compositionally biased region" description="Pro residues" evidence="15">
    <location>
        <begin position="219"/>
        <end position="230"/>
    </location>
</feature>
<evidence type="ECO:0000259" key="17">
    <source>
        <dbReference type="Pfam" id="PF04810"/>
    </source>
</evidence>
<evidence type="ECO:0000259" key="20">
    <source>
        <dbReference type="Pfam" id="PF08033"/>
    </source>
</evidence>
<dbReference type="Gene3D" id="2.60.40.1670">
    <property type="entry name" value="beta-sandwich domain of Sec23/24"/>
    <property type="match status" value="1"/>
</dbReference>
<dbReference type="AlphaFoldDB" id="A0A8B9CLB8"/>
<comment type="similarity">
    <text evidence="4">Belongs to the SEC23/SEC24 family. SEC24 subfamily.</text>
</comment>
<keyword evidence="7" id="KW-0597">Phosphoprotein</keyword>
<evidence type="ECO:0000256" key="3">
    <source>
        <dbReference type="ARBA" id="ARBA00004514"/>
    </source>
</evidence>
<dbReference type="Pfam" id="PF04811">
    <property type="entry name" value="Sec23_trunk"/>
    <property type="match status" value="1"/>
</dbReference>
<feature type="compositionally biased region" description="Low complexity" evidence="15">
    <location>
        <begin position="254"/>
        <end position="268"/>
    </location>
</feature>
<dbReference type="PANTHER" id="PTHR13803">
    <property type="entry name" value="SEC24-RELATED PROTEIN"/>
    <property type="match status" value="1"/>
</dbReference>
<feature type="domain" description="Zinc finger Sec23/Sec24-type" evidence="17">
    <location>
        <begin position="446"/>
        <end position="484"/>
    </location>
</feature>